<protein>
    <submittedName>
        <fullName evidence="1">Uncharacterized protein</fullName>
    </submittedName>
</protein>
<comment type="caution">
    <text evidence="1">The sequence shown here is derived from an EMBL/GenBank/DDBJ whole genome shotgun (WGS) entry which is preliminary data.</text>
</comment>
<keyword evidence="2" id="KW-1185">Reference proteome</keyword>
<proteinExistence type="predicted"/>
<dbReference type="Proteomes" id="UP001165186">
    <property type="component" value="Unassembled WGS sequence"/>
</dbReference>
<evidence type="ECO:0000313" key="2">
    <source>
        <dbReference type="Proteomes" id="UP001165186"/>
    </source>
</evidence>
<sequence length="116" mass="13014">MLTVPRTSSAKVLFYKIQNVDAFDQNSITITSIPQDWNNAWTHNCDSQDREHAPVYYQDDSLNIWKADRENSSTAWTRKQVNMAGINPKKGTPLTAFGLPEDTVSATHQPLPHAGT</sequence>
<organism evidence="1 2">
    <name type="scientific">Neofusicoccum parvum</name>
    <dbReference type="NCBI Taxonomy" id="310453"/>
    <lineage>
        <taxon>Eukaryota</taxon>
        <taxon>Fungi</taxon>
        <taxon>Dikarya</taxon>
        <taxon>Ascomycota</taxon>
        <taxon>Pezizomycotina</taxon>
        <taxon>Dothideomycetes</taxon>
        <taxon>Dothideomycetes incertae sedis</taxon>
        <taxon>Botryosphaeriales</taxon>
        <taxon>Botryosphaeriaceae</taxon>
        <taxon>Neofusicoccum</taxon>
    </lineage>
</organism>
<dbReference type="EMBL" id="BSXG01000076">
    <property type="protein sequence ID" value="GME36687.1"/>
    <property type="molecule type" value="Genomic_DNA"/>
</dbReference>
<gene>
    <name evidence="1" type="primary">g6472</name>
    <name evidence="1" type="ORF">NpPPO83_00006472</name>
</gene>
<name>A0ACB5SE24_9PEZI</name>
<evidence type="ECO:0000313" key="1">
    <source>
        <dbReference type="EMBL" id="GME36687.1"/>
    </source>
</evidence>
<accession>A0ACB5SE24</accession>
<reference evidence="1" key="1">
    <citation type="submission" date="2024-09" db="EMBL/GenBank/DDBJ databases">
        <title>Draft Genome Sequences of Neofusicoccum parvum.</title>
        <authorList>
            <person name="Ashida A."/>
            <person name="Camagna M."/>
            <person name="Tanaka A."/>
            <person name="Takemoto D."/>
        </authorList>
    </citation>
    <scope>NUCLEOTIDE SEQUENCE</scope>
    <source>
        <strain evidence="1">PPO83</strain>
    </source>
</reference>